<gene>
    <name evidence="3" type="ORF">PARC_a1318</name>
</gene>
<dbReference type="AlphaFoldDB" id="A0A290S215"/>
<protein>
    <recommendedName>
        <fullName evidence="2">Insertion element IS150 protein InsJ-like helix-turn-helix domain-containing protein</fullName>
    </recommendedName>
</protein>
<dbReference type="SUPFAM" id="SSF46689">
    <property type="entry name" value="Homeodomain-like"/>
    <property type="match status" value="1"/>
</dbReference>
<proteinExistence type="predicted"/>
<dbReference type="Proteomes" id="UP000016505">
    <property type="component" value="Chromosome I"/>
</dbReference>
<dbReference type="KEGG" id="part:PARC_a1318"/>
<evidence type="ECO:0000313" key="4">
    <source>
        <dbReference type="Proteomes" id="UP000016505"/>
    </source>
</evidence>
<sequence length="132" mass="15348">MTKSNNTPFKRTQRDYSLGFKLQVVDAVEKGDMTYKQAQKIYGIQGRSTVLTWLRKHGKMDWTQSPKITMPTSPKAKESPAQKIKRLERELEDEHLRNLLLNEVVNILDAEHGTSLRKKYIAKEQEAFKSKK</sequence>
<dbReference type="InterPro" id="IPR036388">
    <property type="entry name" value="WH-like_DNA-bd_sf"/>
</dbReference>
<feature type="region of interest" description="Disordered" evidence="1">
    <location>
        <begin position="62"/>
        <end position="81"/>
    </location>
</feature>
<reference evidence="3 4" key="1">
    <citation type="journal article" date="2012" name="J. Bacteriol.">
        <title>Genome sequences of type strains of seven species of the marine bacterium Pseudoalteromonas.</title>
        <authorList>
            <person name="Xie B.B."/>
            <person name="Shu Y.L."/>
            <person name="Qin Q.L."/>
            <person name="Rong J.C."/>
            <person name="Zhang X.Y."/>
            <person name="Chen X.L."/>
            <person name="Shi M."/>
            <person name="He H.L."/>
            <person name="Zhou B.C."/>
            <person name="Zhang Y.Z."/>
        </authorList>
    </citation>
    <scope>NUCLEOTIDE SEQUENCE [LARGE SCALE GENOMIC DNA]</scope>
    <source>
        <strain evidence="3 4">A 37-1-2</strain>
    </source>
</reference>
<dbReference type="InterPro" id="IPR055247">
    <property type="entry name" value="InsJ-like_HTH"/>
</dbReference>
<name>A0A290S215_9GAMM</name>
<feature type="domain" description="Insertion element IS150 protein InsJ-like helix-turn-helix" evidence="2">
    <location>
        <begin position="20"/>
        <end position="56"/>
    </location>
</feature>
<accession>A0A290S215</accession>
<organism evidence="3 4">
    <name type="scientific">Pseudoalteromonas arctica A 37-1-2</name>
    <dbReference type="NCBI Taxonomy" id="1117313"/>
    <lineage>
        <taxon>Bacteria</taxon>
        <taxon>Pseudomonadati</taxon>
        <taxon>Pseudomonadota</taxon>
        <taxon>Gammaproteobacteria</taxon>
        <taxon>Alteromonadales</taxon>
        <taxon>Pseudoalteromonadaceae</taxon>
        <taxon>Pseudoalteromonas</taxon>
    </lineage>
</organism>
<evidence type="ECO:0000313" key="3">
    <source>
        <dbReference type="EMBL" id="ATC85949.1"/>
    </source>
</evidence>
<evidence type="ECO:0000256" key="1">
    <source>
        <dbReference type="SAM" id="MobiDB-lite"/>
    </source>
</evidence>
<dbReference type="Pfam" id="PF13518">
    <property type="entry name" value="HTH_28"/>
    <property type="match status" value="1"/>
</dbReference>
<evidence type="ECO:0000259" key="2">
    <source>
        <dbReference type="Pfam" id="PF13518"/>
    </source>
</evidence>
<dbReference type="InterPro" id="IPR009057">
    <property type="entry name" value="Homeodomain-like_sf"/>
</dbReference>
<feature type="compositionally biased region" description="Polar residues" evidence="1">
    <location>
        <begin position="62"/>
        <end position="72"/>
    </location>
</feature>
<dbReference type="EMBL" id="CP011025">
    <property type="protein sequence ID" value="ATC85949.1"/>
    <property type="molecule type" value="Genomic_DNA"/>
</dbReference>
<dbReference type="Gene3D" id="1.10.10.10">
    <property type="entry name" value="Winged helix-like DNA-binding domain superfamily/Winged helix DNA-binding domain"/>
    <property type="match status" value="1"/>
</dbReference>